<evidence type="ECO:0000313" key="4">
    <source>
        <dbReference type="Proteomes" id="UP000032180"/>
    </source>
</evidence>
<dbReference type="PANTHER" id="PTHR35485:SF4">
    <property type="entry name" value="EXPRESSED PROTEIN"/>
    <property type="match status" value="1"/>
</dbReference>
<dbReference type="Gramene" id="LPERR01G34380.1">
    <property type="protein sequence ID" value="LPERR01G34380.1"/>
    <property type="gene ID" value="LPERR01G34380"/>
</dbReference>
<feature type="transmembrane region" description="Helical" evidence="2">
    <location>
        <begin position="173"/>
        <end position="195"/>
    </location>
</feature>
<evidence type="ECO:0000256" key="1">
    <source>
        <dbReference type="SAM" id="MobiDB-lite"/>
    </source>
</evidence>
<keyword evidence="2" id="KW-0812">Transmembrane</keyword>
<organism evidence="3 4">
    <name type="scientific">Leersia perrieri</name>
    <dbReference type="NCBI Taxonomy" id="77586"/>
    <lineage>
        <taxon>Eukaryota</taxon>
        <taxon>Viridiplantae</taxon>
        <taxon>Streptophyta</taxon>
        <taxon>Embryophyta</taxon>
        <taxon>Tracheophyta</taxon>
        <taxon>Spermatophyta</taxon>
        <taxon>Magnoliopsida</taxon>
        <taxon>Liliopsida</taxon>
        <taxon>Poales</taxon>
        <taxon>Poaceae</taxon>
        <taxon>BOP clade</taxon>
        <taxon>Oryzoideae</taxon>
        <taxon>Oryzeae</taxon>
        <taxon>Oryzinae</taxon>
        <taxon>Leersia</taxon>
    </lineage>
</organism>
<accession>A0A0D9V8S3</accession>
<protein>
    <submittedName>
        <fullName evidence="3">Uncharacterized protein</fullName>
    </submittedName>
</protein>
<dbReference type="PANTHER" id="PTHR35485">
    <property type="entry name" value="OS01G0888900 PROTEIN"/>
    <property type="match status" value="1"/>
</dbReference>
<dbReference type="STRING" id="77586.A0A0D9V8S3"/>
<keyword evidence="4" id="KW-1185">Reference proteome</keyword>
<name>A0A0D9V8S3_9ORYZ</name>
<evidence type="ECO:0000313" key="3">
    <source>
        <dbReference type="EnsemblPlants" id="LPERR01G34380.1"/>
    </source>
</evidence>
<dbReference type="Proteomes" id="UP000032180">
    <property type="component" value="Chromosome 1"/>
</dbReference>
<keyword evidence="2" id="KW-0472">Membrane</keyword>
<dbReference type="AlphaFoldDB" id="A0A0D9V8S3"/>
<reference evidence="4" key="2">
    <citation type="submission" date="2013-12" db="EMBL/GenBank/DDBJ databases">
        <authorList>
            <person name="Yu Y."/>
            <person name="Lee S."/>
            <person name="de Baynast K."/>
            <person name="Wissotski M."/>
            <person name="Liu L."/>
            <person name="Talag J."/>
            <person name="Goicoechea J."/>
            <person name="Angelova A."/>
            <person name="Jetty R."/>
            <person name="Kudrna D."/>
            <person name="Golser W."/>
            <person name="Rivera L."/>
            <person name="Zhang J."/>
            <person name="Wing R."/>
        </authorList>
    </citation>
    <scope>NUCLEOTIDE SEQUENCE</scope>
</reference>
<reference evidence="3" key="3">
    <citation type="submission" date="2015-04" db="UniProtKB">
        <authorList>
            <consortium name="EnsemblPlants"/>
        </authorList>
    </citation>
    <scope>IDENTIFICATION</scope>
</reference>
<sequence length="280" mass="28878">MEGLIPFIYRAIKERRSRTYSRCSSDMSAARKFGGAEDDVVVWEQTKPWGMDGGGGEREMTAHRRHRSLEELAGEVGASPQWQQGGLARGRSARIFSCISGMNQDVVVVFLCWFCSWFGRIQDRVSMEAMSALAPPPPPPPAELMVPVVGYGGGGAGEAAAGTTAVRGSYGPVIAMLAVLAVLAAVAVAVGRLCFGGRRVLGHAGAGGHDLEAWVERTCGPCVGATIFSAAGGGGQAKEEGDGGGMVSATEDSAPPAEQPPPAATEEGNEQGDGIVSAGS</sequence>
<dbReference type="EnsemblPlants" id="LPERR01G34380.1">
    <property type="protein sequence ID" value="LPERR01G34380.1"/>
    <property type="gene ID" value="LPERR01G34380"/>
</dbReference>
<dbReference type="HOGENOM" id="CLU_1108520_0_0_1"/>
<proteinExistence type="predicted"/>
<keyword evidence="2" id="KW-1133">Transmembrane helix</keyword>
<reference evidence="3 4" key="1">
    <citation type="submission" date="2012-08" db="EMBL/GenBank/DDBJ databases">
        <title>Oryza genome evolution.</title>
        <authorList>
            <person name="Wing R.A."/>
        </authorList>
    </citation>
    <scope>NUCLEOTIDE SEQUENCE</scope>
</reference>
<evidence type="ECO:0000256" key="2">
    <source>
        <dbReference type="SAM" id="Phobius"/>
    </source>
</evidence>
<feature type="region of interest" description="Disordered" evidence="1">
    <location>
        <begin position="231"/>
        <end position="280"/>
    </location>
</feature>
<dbReference type="eggNOG" id="ENOG502S3MK">
    <property type="taxonomic scope" value="Eukaryota"/>
</dbReference>